<evidence type="ECO:0000313" key="11">
    <source>
        <dbReference type="EMBL" id="EPX74245.1"/>
    </source>
</evidence>
<organism evidence="11 12">
    <name type="scientific">Schizosaccharomyces octosporus (strain yFS286)</name>
    <name type="common">Fission yeast</name>
    <name type="synonym">Octosporomyces octosporus</name>
    <dbReference type="NCBI Taxonomy" id="483514"/>
    <lineage>
        <taxon>Eukaryota</taxon>
        <taxon>Fungi</taxon>
        <taxon>Dikarya</taxon>
        <taxon>Ascomycota</taxon>
        <taxon>Taphrinomycotina</taxon>
        <taxon>Schizosaccharomycetes</taxon>
        <taxon>Schizosaccharomycetales</taxon>
        <taxon>Schizosaccharomycetaceae</taxon>
        <taxon>Schizosaccharomyces</taxon>
    </lineage>
</organism>
<dbReference type="RefSeq" id="XP_013017399.1">
    <property type="nucleotide sequence ID" value="XM_013161945.1"/>
</dbReference>
<evidence type="ECO:0000256" key="4">
    <source>
        <dbReference type="ARBA" id="ARBA00016460"/>
    </source>
</evidence>
<evidence type="ECO:0000256" key="2">
    <source>
        <dbReference type="ARBA" id="ARBA00010190"/>
    </source>
</evidence>
<dbReference type="GO" id="GO:0046084">
    <property type="term" value="P:adenine biosynthetic process"/>
    <property type="evidence" value="ECO:0007669"/>
    <property type="project" value="EnsemblFungi"/>
</dbReference>
<dbReference type="EC" id="6.3.2.6" evidence="3"/>
<dbReference type="GeneID" id="25032429"/>
<keyword evidence="5" id="KW-0436">Ligase</keyword>
<dbReference type="HOGENOM" id="CLU_045637_0_2_1"/>
<evidence type="ECO:0000256" key="8">
    <source>
        <dbReference type="ARBA" id="ARBA00022840"/>
    </source>
</evidence>
<gene>
    <name evidence="11" type="ORF">SOCG_03457</name>
</gene>
<dbReference type="NCBIfam" id="NF010568">
    <property type="entry name" value="PRK13961.1"/>
    <property type="match status" value="1"/>
</dbReference>
<dbReference type="Gene3D" id="3.30.200.20">
    <property type="entry name" value="Phosphorylase Kinase, domain 1"/>
    <property type="match status" value="1"/>
</dbReference>
<dbReference type="AlphaFoldDB" id="S9R7N2"/>
<dbReference type="PROSITE" id="PS01058">
    <property type="entry name" value="SAICAR_SYNTHETASE_2"/>
    <property type="match status" value="1"/>
</dbReference>
<keyword evidence="6" id="KW-0547">Nucleotide-binding</keyword>
<dbReference type="eggNOG" id="KOG2835">
    <property type="taxonomic scope" value="Eukaryota"/>
</dbReference>
<proteinExistence type="inferred from homology"/>
<dbReference type="EMBL" id="KE503206">
    <property type="protein sequence ID" value="EPX74245.1"/>
    <property type="molecule type" value="Genomic_DNA"/>
</dbReference>
<dbReference type="GO" id="GO:0006189">
    <property type="term" value="P:'de novo' IMP biosynthetic process"/>
    <property type="evidence" value="ECO:0007669"/>
    <property type="project" value="UniProtKB-UniPathway"/>
</dbReference>
<dbReference type="GO" id="GO:0005737">
    <property type="term" value="C:cytoplasm"/>
    <property type="evidence" value="ECO:0007669"/>
    <property type="project" value="TreeGrafter"/>
</dbReference>
<dbReference type="NCBIfam" id="TIGR00081">
    <property type="entry name" value="purC"/>
    <property type="match status" value="1"/>
</dbReference>
<dbReference type="InterPro" id="IPR018236">
    <property type="entry name" value="SAICAR_synthetase_CS"/>
</dbReference>
<evidence type="ECO:0000256" key="5">
    <source>
        <dbReference type="ARBA" id="ARBA00022598"/>
    </source>
</evidence>
<dbReference type="CDD" id="cd01414">
    <property type="entry name" value="SAICAR_synt_Sc"/>
    <property type="match status" value="1"/>
</dbReference>
<dbReference type="HAMAP" id="MF_00137">
    <property type="entry name" value="SAICAR_synth"/>
    <property type="match status" value="1"/>
</dbReference>
<evidence type="ECO:0000256" key="1">
    <source>
        <dbReference type="ARBA" id="ARBA00004672"/>
    </source>
</evidence>
<dbReference type="PANTHER" id="PTHR43700:SF1">
    <property type="entry name" value="PHOSPHORIBOSYLAMINOIMIDAZOLE-SUCCINOCARBOXAMIDE SYNTHASE"/>
    <property type="match status" value="1"/>
</dbReference>
<dbReference type="GO" id="GO:0004639">
    <property type="term" value="F:phosphoribosylaminoimidazolesuccinocarboxamide synthase activity"/>
    <property type="evidence" value="ECO:0007669"/>
    <property type="project" value="UniProtKB-EC"/>
</dbReference>
<dbReference type="GO" id="GO:0005524">
    <property type="term" value="F:ATP binding"/>
    <property type="evidence" value="ECO:0007669"/>
    <property type="project" value="UniProtKB-KW"/>
</dbReference>
<dbReference type="OMA" id="CEPFKVE"/>
<keyword evidence="8" id="KW-0067">ATP-binding</keyword>
<evidence type="ECO:0000259" key="10">
    <source>
        <dbReference type="Pfam" id="PF01259"/>
    </source>
</evidence>
<dbReference type="Proteomes" id="UP000016088">
    <property type="component" value="Unassembled WGS sequence"/>
</dbReference>
<dbReference type="OrthoDB" id="9991235at2759"/>
<name>S9R7N2_SCHOY</name>
<evidence type="ECO:0000256" key="9">
    <source>
        <dbReference type="ARBA" id="ARBA00030409"/>
    </source>
</evidence>
<feature type="domain" description="SAICAR synthetase/ADE2 N-terminal" evidence="10">
    <location>
        <begin position="15"/>
        <end position="266"/>
    </location>
</feature>
<comment type="similarity">
    <text evidence="2">Belongs to the SAICAR synthetase family.</text>
</comment>
<evidence type="ECO:0000256" key="6">
    <source>
        <dbReference type="ARBA" id="ARBA00022741"/>
    </source>
</evidence>
<dbReference type="SUPFAM" id="SSF56104">
    <property type="entry name" value="SAICAR synthase-like"/>
    <property type="match status" value="1"/>
</dbReference>
<dbReference type="VEuPathDB" id="FungiDB:SOCG_03457"/>
<dbReference type="InterPro" id="IPR001636">
    <property type="entry name" value="SAICAR_synth"/>
</dbReference>
<evidence type="ECO:0000313" key="12">
    <source>
        <dbReference type="Proteomes" id="UP000016088"/>
    </source>
</evidence>
<dbReference type="Gene3D" id="3.30.470.20">
    <property type="entry name" value="ATP-grasp fold, B domain"/>
    <property type="match status" value="1"/>
</dbReference>
<keyword evidence="7" id="KW-0658">Purine biosynthesis</keyword>
<keyword evidence="12" id="KW-1185">Reference proteome</keyword>
<dbReference type="Pfam" id="PF01259">
    <property type="entry name" value="SAICAR_synt"/>
    <property type="match status" value="1"/>
</dbReference>
<dbReference type="FunFam" id="3.30.470.20:FF:000015">
    <property type="entry name" value="Phosphoribosylaminoimidazole-succinocarboxamide synthase"/>
    <property type="match status" value="1"/>
</dbReference>
<reference evidence="11 12" key="1">
    <citation type="journal article" date="2011" name="Science">
        <title>Comparative functional genomics of the fission yeasts.</title>
        <authorList>
            <person name="Rhind N."/>
            <person name="Chen Z."/>
            <person name="Yassour M."/>
            <person name="Thompson D.A."/>
            <person name="Haas B.J."/>
            <person name="Habib N."/>
            <person name="Wapinski I."/>
            <person name="Roy S."/>
            <person name="Lin M.F."/>
            <person name="Heiman D.I."/>
            <person name="Young S.K."/>
            <person name="Furuya K."/>
            <person name="Guo Y."/>
            <person name="Pidoux A."/>
            <person name="Chen H.M."/>
            <person name="Robbertse B."/>
            <person name="Goldberg J.M."/>
            <person name="Aoki K."/>
            <person name="Bayne E.H."/>
            <person name="Berlin A.M."/>
            <person name="Desjardins C.A."/>
            <person name="Dobbs E."/>
            <person name="Dukaj L."/>
            <person name="Fan L."/>
            <person name="FitzGerald M.G."/>
            <person name="French C."/>
            <person name="Gujja S."/>
            <person name="Hansen K."/>
            <person name="Keifenheim D."/>
            <person name="Levin J.Z."/>
            <person name="Mosher R.A."/>
            <person name="Mueller C.A."/>
            <person name="Pfiffner J."/>
            <person name="Priest M."/>
            <person name="Russ C."/>
            <person name="Smialowska A."/>
            <person name="Swoboda P."/>
            <person name="Sykes S.M."/>
            <person name="Vaughn M."/>
            <person name="Vengrova S."/>
            <person name="Yoder R."/>
            <person name="Zeng Q."/>
            <person name="Allshire R."/>
            <person name="Baulcombe D."/>
            <person name="Birren B.W."/>
            <person name="Brown W."/>
            <person name="Ekwall K."/>
            <person name="Kellis M."/>
            <person name="Leatherwood J."/>
            <person name="Levin H."/>
            <person name="Margalit H."/>
            <person name="Martienssen R."/>
            <person name="Nieduszynski C.A."/>
            <person name="Spatafora J.W."/>
            <person name="Friedman N."/>
            <person name="Dalgaard J.Z."/>
            <person name="Baumann P."/>
            <person name="Niki H."/>
            <person name="Regev A."/>
            <person name="Nusbaum C."/>
        </authorList>
    </citation>
    <scope>NUCLEOTIDE SEQUENCE [LARGE SCALE GENOMIC DNA]</scope>
    <source>
        <strain evidence="12">yFS286</strain>
    </source>
</reference>
<evidence type="ECO:0000256" key="3">
    <source>
        <dbReference type="ARBA" id="ARBA00012217"/>
    </source>
</evidence>
<dbReference type="InterPro" id="IPR028923">
    <property type="entry name" value="SAICAR_synt/ADE2_N"/>
</dbReference>
<dbReference type="UniPathway" id="UPA00074">
    <property type="reaction ID" value="UER00131"/>
</dbReference>
<dbReference type="FunFam" id="3.30.200.20:FF:000392">
    <property type="entry name" value="Phosphoribosylaminoimidazole-succinocarboxamide synthase"/>
    <property type="match status" value="1"/>
</dbReference>
<comment type="pathway">
    <text evidence="1">Purine metabolism; IMP biosynthesis via de novo pathway; 5-amino-1-(5-phospho-D-ribosyl)imidazole-4-carboxamide from 5-amino-1-(5-phospho-D-ribosyl)imidazole-4-carboxylate: step 1/2.</text>
</comment>
<dbReference type="PANTHER" id="PTHR43700">
    <property type="entry name" value="PHOSPHORIBOSYLAMINOIMIDAZOLE-SUCCINOCARBOXAMIDE SYNTHASE"/>
    <property type="match status" value="1"/>
</dbReference>
<sequence>MTVSQTSLPAPFRKVASGKVRDLYECEEFPSCLLFVATDRISAYDVIMENGIPNKGKILTKISEFWFSLLKEKVQTHIVTSKWNEMPQVIQQHPELKDRCMLVKKFKILPIEAIVRGYLTGSAWKEYQTHGTVHGIQVPANMQEGEAFPEPLFTPSTKAAEGHDENIHPDRMSSIIGEDLAKQVAQTAVDLYKVARDYALQKGIIIADTKFEFGVDELTNKIVLVDEVLTPDSSRFWLAADYKVGASPDSFDKQFLRNWLTSNKLNGKPGVLLPEHIIQSTGKKYMDAYEMITGKNWSY</sequence>
<dbReference type="PROSITE" id="PS01057">
    <property type="entry name" value="SAICAR_SYNTHETASE_1"/>
    <property type="match status" value="1"/>
</dbReference>
<protein>
    <recommendedName>
        <fullName evidence="4">Phosphoribosylaminoimidazole-succinocarboxamide synthase</fullName>
        <ecNumber evidence="3">6.3.2.6</ecNumber>
    </recommendedName>
    <alternativeName>
        <fullName evidence="9">SAICAR synthetase</fullName>
    </alternativeName>
</protein>
<accession>S9R7N2</accession>
<evidence type="ECO:0000256" key="7">
    <source>
        <dbReference type="ARBA" id="ARBA00022755"/>
    </source>
</evidence>